<dbReference type="Pfam" id="PF12417">
    <property type="entry name" value="DUF3669"/>
    <property type="match status" value="1"/>
</dbReference>
<proteinExistence type="predicted"/>
<gene>
    <name evidence="2" type="ORF">B0T10DRAFT_404344</name>
</gene>
<dbReference type="AlphaFoldDB" id="A0A9P8W3S4"/>
<comment type="caution">
    <text evidence="2">The sequence shown here is derived from an EMBL/GenBank/DDBJ whole genome shotgun (WGS) entry which is preliminary data.</text>
</comment>
<dbReference type="PANTHER" id="PTHR40780:SF2">
    <property type="entry name" value="DUF3669 DOMAIN-CONTAINING PROTEIN"/>
    <property type="match status" value="1"/>
</dbReference>
<evidence type="ECO:0000259" key="1">
    <source>
        <dbReference type="Pfam" id="PF12417"/>
    </source>
</evidence>
<dbReference type="InterPro" id="IPR022137">
    <property type="entry name" value="Znf_prot_DUF3669"/>
</dbReference>
<evidence type="ECO:0000313" key="2">
    <source>
        <dbReference type="EMBL" id="KAH6889500.1"/>
    </source>
</evidence>
<dbReference type="PANTHER" id="PTHR40780">
    <property type="entry name" value="DUF3669 DOMAIN-CONTAINING PROTEIN"/>
    <property type="match status" value="1"/>
</dbReference>
<evidence type="ECO:0000313" key="3">
    <source>
        <dbReference type="Proteomes" id="UP000777438"/>
    </source>
</evidence>
<dbReference type="Proteomes" id="UP000777438">
    <property type="component" value="Unassembled WGS sequence"/>
</dbReference>
<accession>A0A9P8W3S4</accession>
<protein>
    <recommendedName>
        <fullName evidence="1">DUF3669 domain-containing protein</fullName>
    </recommendedName>
</protein>
<name>A0A9P8W3S4_9HYPO</name>
<sequence length="369" mass="42396">MKDENTPSFDGKPGASLKQNNNALRKINFNNIGFRKIGFGQCGFVFERPGWEFVSKVSRPGFGDALWSDFYQHLKVWECFRDRSLDCRVPAVHGYVPQEDTAWWAEKLHNFPSTSGFQMPSNALLTKRILPLPKIVREALIDSYCPEDLIESAKLNHTNRDCLARIYLGRRTKSETKSPNFTLRNFNLHLDQMIELDLYVAGFSRAMGEALAIIHWDANVDGYDIEFVLGNDQPISKDVVNMPSHASLRINTASTPKSFRRKTSIWCLDFNLCSSWPEDIGWKIPEDLIEQLVIAFFENDSYYPLPLMETDLEEELWSGFRDAYLYTAKAVLATKDARLRALPALFIQAGIKRERWNLELGRDFGECFV</sequence>
<dbReference type="OrthoDB" id="2993351at2759"/>
<organism evidence="2 3">
    <name type="scientific">Thelonectria olida</name>
    <dbReference type="NCBI Taxonomy" id="1576542"/>
    <lineage>
        <taxon>Eukaryota</taxon>
        <taxon>Fungi</taxon>
        <taxon>Dikarya</taxon>
        <taxon>Ascomycota</taxon>
        <taxon>Pezizomycotina</taxon>
        <taxon>Sordariomycetes</taxon>
        <taxon>Hypocreomycetidae</taxon>
        <taxon>Hypocreales</taxon>
        <taxon>Nectriaceae</taxon>
        <taxon>Thelonectria</taxon>
    </lineage>
</organism>
<keyword evidence="3" id="KW-1185">Reference proteome</keyword>
<reference evidence="2 3" key="1">
    <citation type="journal article" date="2021" name="Nat. Commun.">
        <title>Genetic determinants of endophytism in the Arabidopsis root mycobiome.</title>
        <authorList>
            <person name="Mesny F."/>
            <person name="Miyauchi S."/>
            <person name="Thiergart T."/>
            <person name="Pickel B."/>
            <person name="Atanasova L."/>
            <person name="Karlsson M."/>
            <person name="Huettel B."/>
            <person name="Barry K.W."/>
            <person name="Haridas S."/>
            <person name="Chen C."/>
            <person name="Bauer D."/>
            <person name="Andreopoulos W."/>
            <person name="Pangilinan J."/>
            <person name="LaButti K."/>
            <person name="Riley R."/>
            <person name="Lipzen A."/>
            <person name="Clum A."/>
            <person name="Drula E."/>
            <person name="Henrissat B."/>
            <person name="Kohler A."/>
            <person name="Grigoriev I.V."/>
            <person name="Martin F.M."/>
            <person name="Hacquard S."/>
        </authorList>
    </citation>
    <scope>NUCLEOTIDE SEQUENCE [LARGE SCALE GENOMIC DNA]</scope>
    <source>
        <strain evidence="2 3">MPI-CAGE-CH-0241</strain>
    </source>
</reference>
<dbReference type="EMBL" id="JAGPYM010000011">
    <property type="protein sequence ID" value="KAH6889500.1"/>
    <property type="molecule type" value="Genomic_DNA"/>
</dbReference>
<feature type="domain" description="DUF3669" evidence="1">
    <location>
        <begin position="265"/>
        <end position="335"/>
    </location>
</feature>